<dbReference type="Pfam" id="PF13188">
    <property type="entry name" value="PAS_8"/>
    <property type="match status" value="1"/>
</dbReference>
<evidence type="ECO:0000313" key="9">
    <source>
        <dbReference type="Proteomes" id="UP000233256"/>
    </source>
</evidence>
<comment type="caution">
    <text evidence="8">The sequence shown here is derived from an EMBL/GenBank/DDBJ whole genome shotgun (WGS) entry which is preliminary data.</text>
</comment>
<accession>A0A2N1PMY1</accession>
<dbReference type="EMBL" id="PGXC01000013">
    <property type="protein sequence ID" value="PKK89711.1"/>
    <property type="molecule type" value="Genomic_DNA"/>
</dbReference>
<dbReference type="Gene3D" id="3.40.50.2300">
    <property type="match status" value="1"/>
</dbReference>
<name>A0A2N1PMY1_9BACT</name>
<dbReference type="AlphaFoldDB" id="A0A2N1PMY1"/>
<dbReference type="PROSITE" id="PS50110">
    <property type="entry name" value="RESPONSE_REGULATORY"/>
    <property type="match status" value="1"/>
</dbReference>
<dbReference type="Proteomes" id="UP000233256">
    <property type="component" value="Unassembled WGS sequence"/>
</dbReference>
<dbReference type="PANTHER" id="PTHR48111">
    <property type="entry name" value="REGULATOR OF RPOS"/>
    <property type="match status" value="1"/>
</dbReference>
<dbReference type="SUPFAM" id="SSF55785">
    <property type="entry name" value="PYP-like sensor domain (PAS domain)"/>
    <property type="match status" value="1"/>
</dbReference>
<evidence type="ECO:0000256" key="4">
    <source>
        <dbReference type="ARBA" id="ARBA00023125"/>
    </source>
</evidence>
<feature type="domain" description="Response regulatory" evidence="7">
    <location>
        <begin position="7"/>
        <end position="124"/>
    </location>
</feature>
<dbReference type="SMART" id="SM00448">
    <property type="entry name" value="REC"/>
    <property type="match status" value="1"/>
</dbReference>
<dbReference type="SUPFAM" id="SSF52172">
    <property type="entry name" value="CheY-like"/>
    <property type="match status" value="1"/>
</dbReference>
<evidence type="ECO:0000256" key="2">
    <source>
        <dbReference type="ARBA" id="ARBA00023012"/>
    </source>
</evidence>
<dbReference type="GO" id="GO:0032993">
    <property type="term" value="C:protein-DNA complex"/>
    <property type="evidence" value="ECO:0007669"/>
    <property type="project" value="TreeGrafter"/>
</dbReference>
<keyword evidence="1 6" id="KW-0597">Phosphoprotein</keyword>
<dbReference type="GO" id="GO:0005829">
    <property type="term" value="C:cytosol"/>
    <property type="evidence" value="ECO:0007669"/>
    <property type="project" value="TreeGrafter"/>
</dbReference>
<protein>
    <recommendedName>
        <fullName evidence="7">Response regulatory domain-containing protein</fullName>
    </recommendedName>
</protein>
<dbReference type="GO" id="GO:0006355">
    <property type="term" value="P:regulation of DNA-templated transcription"/>
    <property type="evidence" value="ECO:0007669"/>
    <property type="project" value="TreeGrafter"/>
</dbReference>
<evidence type="ECO:0000259" key="7">
    <source>
        <dbReference type="PROSITE" id="PS50110"/>
    </source>
</evidence>
<keyword evidence="2" id="KW-0902">Two-component regulatory system</keyword>
<dbReference type="InterPro" id="IPR011006">
    <property type="entry name" value="CheY-like_superfamily"/>
</dbReference>
<dbReference type="Gene3D" id="3.30.450.20">
    <property type="entry name" value="PAS domain"/>
    <property type="match status" value="1"/>
</dbReference>
<feature type="modified residue" description="4-aspartylphosphate" evidence="6">
    <location>
        <position position="57"/>
    </location>
</feature>
<dbReference type="InterPro" id="IPR035965">
    <property type="entry name" value="PAS-like_dom_sf"/>
</dbReference>
<gene>
    <name evidence="8" type="ORF">CVV64_12970</name>
</gene>
<keyword evidence="5" id="KW-0804">Transcription</keyword>
<sequence length="410" mass="44340">MLDQNLKILLVDDENSIIEACSEFLINLGYPEPYVANSGSEALKTALLKKPDLILMDINLKGSMTGIEAAEAIQAKGLKPCLVFLTGQGSGEWIDRASCAAAPQAYLLKPINGLNLHASIQVAMANHRNKEALMAQKLATEKAMKKYTAIFENSLVGICFVDGNGIIEAINRRGVEILGGRASGELVGEDLLHFHDSIMSLEAVSANSGTDRGESEDLSDDSSKLKDVLSASVNNGRVDFRKLYEKLLYSGPIVHLEHTITKLNGQTANLIISASAIAVGDGPGGVVWVYEDVTEMRELEATRNSNQRLMGAMEMAGALAHEMNQSLQYILGYSQLLVEDIKDTTKLCDCVDNPVFREMEDSAVKIGAAAFKVGEITSRMARVSRYATKEYLPGTHIIDLDAASGKGLEE</sequence>
<evidence type="ECO:0000256" key="3">
    <source>
        <dbReference type="ARBA" id="ARBA00023015"/>
    </source>
</evidence>
<dbReference type="NCBIfam" id="TIGR00229">
    <property type="entry name" value="sensory_box"/>
    <property type="match status" value="1"/>
</dbReference>
<dbReference type="InterPro" id="IPR001789">
    <property type="entry name" value="Sig_transdc_resp-reg_receiver"/>
</dbReference>
<evidence type="ECO:0000256" key="6">
    <source>
        <dbReference type="PROSITE-ProRule" id="PRU00169"/>
    </source>
</evidence>
<dbReference type="Pfam" id="PF00072">
    <property type="entry name" value="Response_reg"/>
    <property type="match status" value="1"/>
</dbReference>
<dbReference type="Gene3D" id="1.10.287.130">
    <property type="match status" value="1"/>
</dbReference>
<evidence type="ECO:0000256" key="5">
    <source>
        <dbReference type="ARBA" id="ARBA00023163"/>
    </source>
</evidence>
<dbReference type="SMART" id="SM00091">
    <property type="entry name" value="PAS"/>
    <property type="match status" value="1"/>
</dbReference>
<reference evidence="8 9" key="1">
    <citation type="journal article" date="2017" name="ISME J.">
        <title>Potential for microbial H2 and metal transformations associated with novel bacteria and archaea in deep terrestrial subsurface sediments.</title>
        <authorList>
            <person name="Hernsdorf A.W."/>
            <person name="Amano Y."/>
            <person name="Miyakawa K."/>
            <person name="Ise K."/>
            <person name="Suzuki Y."/>
            <person name="Anantharaman K."/>
            <person name="Probst A."/>
            <person name="Burstein D."/>
            <person name="Thomas B.C."/>
            <person name="Banfield J.F."/>
        </authorList>
    </citation>
    <scope>NUCLEOTIDE SEQUENCE [LARGE SCALE GENOMIC DNA]</scope>
    <source>
        <strain evidence="8">HGW-Wallbacteria-1</strain>
    </source>
</reference>
<evidence type="ECO:0000256" key="1">
    <source>
        <dbReference type="ARBA" id="ARBA00022553"/>
    </source>
</evidence>
<keyword evidence="3" id="KW-0805">Transcription regulation</keyword>
<keyword evidence="4" id="KW-0238">DNA-binding</keyword>
<dbReference type="InterPro" id="IPR039420">
    <property type="entry name" value="WalR-like"/>
</dbReference>
<organism evidence="8 9">
    <name type="scientific">Candidatus Wallbacteria bacterium HGW-Wallbacteria-1</name>
    <dbReference type="NCBI Taxonomy" id="2013854"/>
    <lineage>
        <taxon>Bacteria</taxon>
        <taxon>Candidatus Walliibacteriota</taxon>
    </lineage>
</organism>
<dbReference type="GO" id="GO:0000976">
    <property type="term" value="F:transcription cis-regulatory region binding"/>
    <property type="evidence" value="ECO:0007669"/>
    <property type="project" value="TreeGrafter"/>
</dbReference>
<evidence type="ECO:0000313" key="8">
    <source>
        <dbReference type="EMBL" id="PKK89711.1"/>
    </source>
</evidence>
<proteinExistence type="predicted"/>
<dbReference type="GO" id="GO:0000156">
    <property type="term" value="F:phosphorelay response regulator activity"/>
    <property type="evidence" value="ECO:0007669"/>
    <property type="project" value="TreeGrafter"/>
</dbReference>
<dbReference type="InterPro" id="IPR000014">
    <property type="entry name" value="PAS"/>
</dbReference>
<dbReference type="PANTHER" id="PTHR48111:SF1">
    <property type="entry name" value="TWO-COMPONENT RESPONSE REGULATOR ORR33"/>
    <property type="match status" value="1"/>
</dbReference>